<feature type="domain" description="Transposase IS200-like" evidence="1">
    <location>
        <begin position="9"/>
        <end position="150"/>
    </location>
</feature>
<dbReference type="PANTHER" id="PTHR34322:SF2">
    <property type="entry name" value="TRANSPOSASE IS200-LIKE DOMAIN-CONTAINING PROTEIN"/>
    <property type="match status" value="1"/>
</dbReference>
<dbReference type="AlphaFoldDB" id="A0A1F7H220"/>
<dbReference type="GO" id="GO:0003677">
    <property type="term" value="F:DNA binding"/>
    <property type="evidence" value="ECO:0007669"/>
    <property type="project" value="InterPro"/>
</dbReference>
<dbReference type="SUPFAM" id="SSF143422">
    <property type="entry name" value="Transposase IS200-like"/>
    <property type="match status" value="1"/>
</dbReference>
<accession>A0A1F7H220</accession>
<dbReference type="EMBL" id="MFZO01000023">
    <property type="protein sequence ID" value="OGK24916.1"/>
    <property type="molecule type" value="Genomic_DNA"/>
</dbReference>
<name>A0A1F7H220_9BACT</name>
<dbReference type="InterPro" id="IPR002686">
    <property type="entry name" value="Transposase_17"/>
</dbReference>
<comment type="caution">
    <text evidence="2">The sequence shown here is derived from an EMBL/GenBank/DDBJ whole genome shotgun (WGS) entry which is preliminary data.</text>
</comment>
<gene>
    <name evidence="2" type="ORF">A3C25_02395</name>
</gene>
<dbReference type="Pfam" id="PF01797">
    <property type="entry name" value="Y1_Tnp"/>
    <property type="match status" value="1"/>
</dbReference>
<dbReference type="SMART" id="SM01321">
    <property type="entry name" value="Y1_Tnp"/>
    <property type="match status" value="1"/>
</dbReference>
<evidence type="ECO:0000313" key="3">
    <source>
        <dbReference type="Proteomes" id="UP000177913"/>
    </source>
</evidence>
<evidence type="ECO:0000313" key="2">
    <source>
        <dbReference type="EMBL" id="OGK24916.1"/>
    </source>
</evidence>
<dbReference type="PANTHER" id="PTHR34322">
    <property type="entry name" value="TRANSPOSASE, Y1_TNP DOMAIN-CONTAINING"/>
    <property type="match status" value="1"/>
</dbReference>
<evidence type="ECO:0000259" key="1">
    <source>
        <dbReference type="SMART" id="SM01321"/>
    </source>
</evidence>
<dbReference type="GO" id="GO:0004803">
    <property type="term" value="F:transposase activity"/>
    <property type="evidence" value="ECO:0007669"/>
    <property type="project" value="InterPro"/>
</dbReference>
<sequence length="216" mass="25921">MEGRKSYFKENSFWHLCNKSIANFGIFKDPINSQRFVEILDYYNNINSKIRYSYAIRKKIYKYQNILIPKNESIVKILSFCIMPDHYHLVIKILVDNILSKYINDIENSFTHFFNRKFDRKGPLWQTSFRSVLVKTNEQLLHVTRYVNINPTASNLVDKPEDWSFSSYKDIISQPVFLKDYLTEISITKPESYKKFAEDNIDYQRRLKMIKKLILE</sequence>
<dbReference type="Gene3D" id="3.30.70.1290">
    <property type="entry name" value="Transposase IS200-like"/>
    <property type="match status" value="1"/>
</dbReference>
<dbReference type="InterPro" id="IPR036515">
    <property type="entry name" value="Transposase_17_sf"/>
</dbReference>
<organism evidence="2 3">
    <name type="scientific">Candidatus Roizmanbacteria bacterium RIFCSPHIGHO2_02_FULL_38_11</name>
    <dbReference type="NCBI Taxonomy" id="1802039"/>
    <lineage>
        <taxon>Bacteria</taxon>
        <taxon>Candidatus Roizmaniibacteriota</taxon>
    </lineage>
</organism>
<proteinExistence type="predicted"/>
<protein>
    <recommendedName>
        <fullName evidence="1">Transposase IS200-like domain-containing protein</fullName>
    </recommendedName>
</protein>
<reference evidence="2 3" key="1">
    <citation type="journal article" date="2016" name="Nat. Commun.">
        <title>Thousands of microbial genomes shed light on interconnected biogeochemical processes in an aquifer system.</title>
        <authorList>
            <person name="Anantharaman K."/>
            <person name="Brown C.T."/>
            <person name="Hug L.A."/>
            <person name="Sharon I."/>
            <person name="Castelle C.J."/>
            <person name="Probst A.J."/>
            <person name="Thomas B.C."/>
            <person name="Singh A."/>
            <person name="Wilkins M.J."/>
            <person name="Karaoz U."/>
            <person name="Brodie E.L."/>
            <person name="Williams K.H."/>
            <person name="Hubbard S.S."/>
            <person name="Banfield J.F."/>
        </authorList>
    </citation>
    <scope>NUCLEOTIDE SEQUENCE [LARGE SCALE GENOMIC DNA]</scope>
</reference>
<dbReference type="Proteomes" id="UP000177913">
    <property type="component" value="Unassembled WGS sequence"/>
</dbReference>
<dbReference type="GO" id="GO:0006313">
    <property type="term" value="P:DNA transposition"/>
    <property type="evidence" value="ECO:0007669"/>
    <property type="project" value="InterPro"/>
</dbReference>